<comment type="caution">
    <text evidence="3">The sequence shown here is derived from an EMBL/GenBank/DDBJ whole genome shotgun (WGS) entry which is preliminary data.</text>
</comment>
<keyword evidence="1" id="KW-0175">Coiled coil</keyword>
<dbReference type="InterPro" id="IPR052548">
    <property type="entry name" value="Type_VII_TA_antitoxin"/>
</dbReference>
<evidence type="ECO:0000313" key="3">
    <source>
        <dbReference type="EMBL" id="HIU58349.1"/>
    </source>
</evidence>
<dbReference type="SUPFAM" id="SSF81593">
    <property type="entry name" value="Nucleotidyltransferase substrate binding subunit/domain"/>
    <property type="match status" value="1"/>
</dbReference>
<dbReference type="InterPro" id="IPR043519">
    <property type="entry name" value="NT_sf"/>
</dbReference>
<dbReference type="Gene3D" id="1.20.120.330">
    <property type="entry name" value="Nucleotidyltransferases domain 2"/>
    <property type="match status" value="1"/>
</dbReference>
<organism evidence="3 4">
    <name type="scientific">Candidatus Ornithomonoglobus merdipullorum</name>
    <dbReference type="NCBI Taxonomy" id="2840895"/>
    <lineage>
        <taxon>Bacteria</taxon>
        <taxon>Bacillati</taxon>
        <taxon>Bacillota</taxon>
        <taxon>Clostridia</taxon>
        <taxon>Candidatus Ornithomonoglobus</taxon>
    </lineage>
</organism>
<name>A0A9D1MDU4_9FIRM</name>
<dbReference type="Pfam" id="PF18765">
    <property type="entry name" value="Polbeta"/>
    <property type="match status" value="1"/>
</dbReference>
<dbReference type="Pfam" id="PF08780">
    <property type="entry name" value="NTase_sub_bind"/>
    <property type="match status" value="1"/>
</dbReference>
<dbReference type="NCBIfam" id="TIGR01987">
    <property type="entry name" value="HI0074"/>
    <property type="match status" value="1"/>
</dbReference>
<dbReference type="Gene3D" id="3.30.460.10">
    <property type="entry name" value="Beta Polymerase, domain 2"/>
    <property type="match status" value="1"/>
</dbReference>
<proteinExistence type="predicted"/>
<reference evidence="3" key="2">
    <citation type="journal article" date="2021" name="PeerJ">
        <title>Extensive microbial diversity within the chicken gut microbiome revealed by metagenomics and culture.</title>
        <authorList>
            <person name="Gilroy R."/>
            <person name="Ravi A."/>
            <person name="Getino M."/>
            <person name="Pursley I."/>
            <person name="Horton D.L."/>
            <person name="Alikhan N.F."/>
            <person name="Baker D."/>
            <person name="Gharbi K."/>
            <person name="Hall N."/>
            <person name="Watson M."/>
            <person name="Adriaenssens E.M."/>
            <person name="Foster-Nyarko E."/>
            <person name="Jarju S."/>
            <person name="Secka A."/>
            <person name="Antonio M."/>
            <person name="Oren A."/>
            <person name="Chaudhuri R.R."/>
            <person name="La Ragione R."/>
            <person name="Hildebrand F."/>
            <person name="Pallen M.J."/>
        </authorList>
    </citation>
    <scope>NUCLEOTIDE SEQUENCE</scope>
    <source>
        <strain evidence="3">USAMLcec3-3695</strain>
    </source>
</reference>
<evidence type="ECO:0000313" key="4">
    <source>
        <dbReference type="Proteomes" id="UP000824109"/>
    </source>
</evidence>
<evidence type="ECO:0000256" key="1">
    <source>
        <dbReference type="SAM" id="Coils"/>
    </source>
</evidence>
<protein>
    <submittedName>
        <fullName evidence="3">Nucleotidyltransferase substrate binding protein</fullName>
    </submittedName>
</protein>
<dbReference type="AlphaFoldDB" id="A0A9D1MDU4"/>
<reference evidence="3" key="1">
    <citation type="submission" date="2020-10" db="EMBL/GenBank/DDBJ databases">
        <authorList>
            <person name="Gilroy R."/>
        </authorList>
    </citation>
    <scope>NUCLEOTIDE SEQUENCE</scope>
    <source>
        <strain evidence="3">USAMLcec3-3695</strain>
    </source>
</reference>
<dbReference type="EMBL" id="DVNB01000114">
    <property type="protein sequence ID" value="HIU58349.1"/>
    <property type="molecule type" value="Genomic_DNA"/>
</dbReference>
<dbReference type="CDD" id="cd05403">
    <property type="entry name" value="NT_KNTase_like"/>
    <property type="match status" value="1"/>
</dbReference>
<accession>A0A9D1MDU4</accession>
<dbReference type="SUPFAM" id="SSF81301">
    <property type="entry name" value="Nucleotidyltransferase"/>
    <property type="match status" value="1"/>
</dbReference>
<gene>
    <name evidence="3" type="ORF">IAA61_11145</name>
</gene>
<dbReference type="InterPro" id="IPR010235">
    <property type="entry name" value="HepT"/>
</dbReference>
<sequence length="224" mass="25387">MRDILSEIVRIGAENNVRKVVLFGSRARGDNHPGSDYDIAFISAGIDEYTKNRIKDRVSELDTLYKIDLVFLNDLNDSDSLTENIIKDGVVLMDKFTVKFENYKQALARLKEAAEDFKKTQLLSVRDGVIQRFEFTAELAWKTVREYLIEQGVIGINTPKTVMREAFAVGLIKDEDGWISILNDRNGMSHMYSEKEADAVFGRITGKHIALFEELEGVLGSTQE</sequence>
<dbReference type="InterPro" id="IPR041633">
    <property type="entry name" value="Polbeta"/>
</dbReference>
<feature type="domain" description="Polymerase beta nucleotidyltransferase" evidence="2">
    <location>
        <begin position="8"/>
        <end position="95"/>
    </location>
</feature>
<dbReference type="PANTHER" id="PTHR33933:SF1">
    <property type="entry name" value="PROTEIN ADENYLYLTRANSFERASE MNTA-RELATED"/>
    <property type="match status" value="1"/>
</dbReference>
<dbReference type="PANTHER" id="PTHR33933">
    <property type="entry name" value="NUCLEOTIDYLTRANSFERASE"/>
    <property type="match status" value="1"/>
</dbReference>
<dbReference type="Proteomes" id="UP000824109">
    <property type="component" value="Unassembled WGS sequence"/>
</dbReference>
<evidence type="ECO:0000259" key="2">
    <source>
        <dbReference type="Pfam" id="PF18765"/>
    </source>
</evidence>
<feature type="coiled-coil region" evidence="1">
    <location>
        <begin position="93"/>
        <end position="120"/>
    </location>
</feature>